<evidence type="ECO:0000256" key="5">
    <source>
        <dbReference type="ARBA" id="ARBA00023033"/>
    </source>
</evidence>
<protein>
    <submittedName>
        <fullName evidence="8">FAD-dependent monooxygenase</fullName>
    </submittedName>
</protein>
<keyword evidence="9" id="KW-1185">Reference proteome</keyword>
<evidence type="ECO:0000256" key="4">
    <source>
        <dbReference type="ARBA" id="ARBA00023002"/>
    </source>
</evidence>
<dbReference type="Proteomes" id="UP001296104">
    <property type="component" value="Unassembled WGS sequence"/>
</dbReference>
<dbReference type="SUPFAM" id="SSF51905">
    <property type="entry name" value="FAD/NAD(P)-binding domain"/>
    <property type="match status" value="1"/>
</dbReference>
<dbReference type="Gene3D" id="3.50.50.60">
    <property type="entry name" value="FAD/NAD(P)-binding domain"/>
    <property type="match status" value="1"/>
</dbReference>
<keyword evidence="4" id="KW-0560">Oxidoreductase</keyword>
<organism evidence="8 9">
    <name type="scientific">Lecanosticta acicola</name>
    <dbReference type="NCBI Taxonomy" id="111012"/>
    <lineage>
        <taxon>Eukaryota</taxon>
        <taxon>Fungi</taxon>
        <taxon>Dikarya</taxon>
        <taxon>Ascomycota</taxon>
        <taxon>Pezizomycotina</taxon>
        <taxon>Dothideomycetes</taxon>
        <taxon>Dothideomycetidae</taxon>
        <taxon>Mycosphaerellales</taxon>
        <taxon>Mycosphaerellaceae</taxon>
        <taxon>Lecanosticta</taxon>
    </lineage>
</organism>
<comment type="caution">
    <text evidence="8">The sequence shown here is derived from an EMBL/GenBank/DDBJ whole genome shotgun (WGS) entry which is preliminary data.</text>
</comment>
<name>A0AAI9EFG4_9PEZI</name>
<gene>
    <name evidence="8" type="ORF">LECACI_7A009353</name>
</gene>
<keyword evidence="2" id="KW-0285">Flavoprotein</keyword>
<comment type="similarity">
    <text evidence="1">Belongs to the paxM FAD-dependent monooxygenase family.</text>
</comment>
<keyword evidence="5 8" id="KW-0503">Monooxygenase</keyword>
<evidence type="ECO:0000259" key="7">
    <source>
        <dbReference type="Pfam" id="PF01494"/>
    </source>
</evidence>
<dbReference type="AlphaFoldDB" id="A0AAI9EFG4"/>
<dbReference type="Pfam" id="PF01494">
    <property type="entry name" value="FAD_binding_3"/>
    <property type="match status" value="1"/>
</dbReference>
<sequence>MHGLDVVVVGAGIGGLQTALASATDGHRVTVLEGAKAFEEVGAGIRVPPNSSRLSKLWGVDFSSVKREVSLGNRFVDWKGNVLLDVPLHDVESRYGAPYFFIHRADLVKLLVSTARQNSNISIKTGCKVSSYDYEAPSVTLTTGETFHADLIIAADGIKSAVRDVINGQPLPPQDTGDVAYRILVDAKPLLEDAEMAALVREPWATHWMGPEGHAVGYPLRQGELYNIIIDVTHSSDLGEPLPRDEQIWKSARSNNELVERFKHWCPAVRKLCAMTGEYLKWRLADFAQLDSWVHPSGKVALLGDNCHPMIPYMAQGAAQATEDAATLAATLREYSNIGEALRAYECRRKPRAAYIARNTRVLQDWLHLHDGAEQRARDRMMKSNEEDNPIFWGSTLREDWLFGHDASRLSSSTAMPALPPRPSEEASVYGRKGSVHGPQPR</sequence>
<dbReference type="PANTHER" id="PTHR13789">
    <property type="entry name" value="MONOOXYGENASE"/>
    <property type="match status" value="1"/>
</dbReference>
<evidence type="ECO:0000256" key="2">
    <source>
        <dbReference type="ARBA" id="ARBA00022630"/>
    </source>
</evidence>
<dbReference type="InterPro" id="IPR050493">
    <property type="entry name" value="FAD-dep_Monooxygenase_BioMet"/>
</dbReference>
<reference evidence="8" key="1">
    <citation type="submission" date="2023-11" db="EMBL/GenBank/DDBJ databases">
        <authorList>
            <person name="Alioto T."/>
            <person name="Alioto T."/>
            <person name="Gomez Garrido J."/>
        </authorList>
    </citation>
    <scope>NUCLEOTIDE SEQUENCE</scope>
</reference>
<dbReference type="SUPFAM" id="SSF54373">
    <property type="entry name" value="FAD-linked reductases, C-terminal domain"/>
    <property type="match status" value="1"/>
</dbReference>
<feature type="domain" description="FAD-binding" evidence="7">
    <location>
        <begin position="5"/>
        <end position="359"/>
    </location>
</feature>
<evidence type="ECO:0000313" key="9">
    <source>
        <dbReference type="Proteomes" id="UP001296104"/>
    </source>
</evidence>
<feature type="region of interest" description="Disordered" evidence="6">
    <location>
        <begin position="412"/>
        <end position="442"/>
    </location>
</feature>
<dbReference type="GO" id="GO:0071949">
    <property type="term" value="F:FAD binding"/>
    <property type="evidence" value="ECO:0007669"/>
    <property type="project" value="InterPro"/>
</dbReference>
<evidence type="ECO:0000256" key="3">
    <source>
        <dbReference type="ARBA" id="ARBA00022827"/>
    </source>
</evidence>
<evidence type="ECO:0000313" key="8">
    <source>
        <dbReference type="EMBL" id="CAK4034195.1"/>
    </source>
</evidence>
<evidence type="ECO:0000256" key="1">
    <source>
        <dbReference type="ARBA" id="ARBA00007992"/>
    </source>
</evidence>
<dbReference type="PANTHER" id="PTHR13789:SF147">
    <property type="entry name" value="PUTATIVE (AFU_ORTHOLOGUE AFUA_2G01950)-RELATED"/>
    <property type="match status" value="1"/>
</dbReference>
<proteinExistence type="inferred from homology"/>
<evidence type="ECO:0000256" key="6">
    <source>
        <dbReference type="SAM" id="MobiDB-lite"/>
    </source>
</evidence>
<dbReference type="EMBL" id="CAVMBE010000107">
    <property type="protein sequence ID" value="CAK4034195.1"/>
    <property type="molecule type" value="Genomic_DNA"/>
</dbReference>
<dbReference type="InterPro" id="IPR036188">
    <property type="entry name" value="FAD/NAD-bd_sf"/>
</dbReference>
<accession>A0AAI9EFG4</accession>
<dbReference type="GO" id="GO:0004497">
    <property type="term" value="F:monooxygenase activity"/>
    <property type="evidence" value="ECO:0007669"/>
    <property type="project" value="UniProtKB-KW"/>
</dbReference>
<dbReference type="InterPro" id="IPR002938">
    <property type="entry name" value="FAD-bd"/>
</dbReference>
<keyword evidence="3" id="KW-0274">FAD</keyword>
<dbReference type="PRINTS" id="PR00420">
    <property type="entry name" value="RNGMNOXGNASE"/>
</dbReference>